<proteinExistence type="predicted"/>
<keyword evidence="2" id="KW-1185">Reference proteome</keyword>
<dbReference type="EMBL" id="JAWDGP010003173">
    <property type="protein sequence ID" value="KAK3776799.1"/>
    <property type="molecule type" value="Genomic_DNA"/>
</dbReference>
<protein>
    <submittedName>
        <fullName evidence="1">Uncharacterized protein</fullName>
    </submittedName>
</protein>
<dbReference type="Proteomes" id="UP001283361">
    <property type="component" value="Unassembled WGS sequence"/>
</dbReference>
<comment type="caution">
    <text evidence="1">The sequence shown here is derived from an EMBL/GenBank/DDBJ whole genome shotgun (WGS) entry which is preliminary data.</text>
</comment>
<dbReference type="AlphaFoldDB" id="A0AAE0ZW75"/>
<reference evidence="1" key="1">
    <citation type="journal article" date="2023" name="G3 (Bethesda)">
        <title>A reference genome for the long-term kleptoplast-retaining sea slug Elysia crispata morphotype clarki.</title>
        <authorList>
            <person name="Eastman K.E."/>
            <person name="Pendleton A.L."/>
            <person name="Shaikh M.A."/>
            <person name="Suttiyut T."/>
            <person name="Ogas R."/>
            <person name="Tomko P."/>
            <person name="Gavelis G."/>
            <person name="Widhalm J.R."/>
            <person name="Wisecaver J.H."/>
        </authorList>
    </citation>
    <scope>NUCLEOTIDE SEQUENCE</scope>
    <source>
        <strain evidence="1">ECLA1</strain>
    </source>
</reference>
<gene>
    <name evidence="1" type="ORF">RRG08_024576</name>
</gene>
<evidence type="ECO:0000313" key="1">
    <source>
        <dbReference type="EMBL" id="KAK3776799.1"/>
    </source>
</evidence>
<accession>A0AAE0ZW75</accession>
<evidence type="ECO:0000313" key="2">
    <source>
        <dbReference type="Proteomes" id="UP001283361"/>
    </source>
</evidence>
<name>A0AAE0ZW75_9GAST</name>
<organism evidence="1 2">
    <name type="scientific">Elysia crispata</name>
    <name type="common">lettuce slug</name>
    <dbReference type="NCBI Taxonomy" id="231223"/>
    <lineage>
        <taxon>Eukaryota</taxon>
        <taxon>Metazoa</taxon>
        <taxon>Spiralia</taxon>
        <taxon>Lophotrochozoa</taxon>
        <taxon>Mollusca</taxon>
        <taxon>Gastropoda</taxon>
        <taxon>Heterobranchia</taxon>
        <taxon>Euthyneura</taxon>
        <taxon>Panpulmonata</taxon>
        <taxon>Sacoglossa</taxon>
        <taxon>Placobranchoidea</taxon>
        <taxon>Plakobranchidae</taxon>
        <taxon>Elysia</taxon>
    </lineage>
</organism>
<sequence length="154" mass="17691">MKVYSLNQQTLPVHKDSILVQSNLKSRFGSKALELQHIELNPKVIGYKQGSRCCDDITHWSGPLVKSISSTNPFFLGKIETGKRMLRASFKVILRTSFQIYTPIVPWLPTFLPDLYSRQFNHTRIEKLSYFRRFIGSAPDSKLVYRLPTIASSL</sequence>